<evidence type="ECO:0000313" key="1">
    <source>
        <dbReference type="EMBL" id="GGN36736.1"/>
    </source>
</evidence>
<organism evidence="1 2">
    <name type="scientific">Streptomyces kronopolitis</name>
    <dbReference type="NCBI Taxonomy" id="1612435"/>
    <lineage>
        <taxon>Bacteria</taxon>
        <taxon>Bacillati</taxon>
        <taxon>Actinomycetota</taxon>
        <taxon>Actinomycetes</taxon>
        <taxon>Kitasatosporales</taxon>
        <taxon>Streptomycetaceae</taxon>
        <taxon>Streptomyces</taxon>
    </lineage>
</organism>
<keyword evidence="2" id="KW-1185">Reference proteome</keyword>
<reference evidence="2" key="1">
    <citation type="journal article" date="2019" name="Int. J. Syst. Evol. Microbiol.">
        <title>The Global Catalogue of Microorganisms (GCM) 10K type strain sequencing project: providing services to taxonomists for standard genome sequencing and annotation.</title>
        <authorList>
            <consortium name="The Broad Institute Genomics Platform"/>
            <consortium name="The Broad Institute Genome Sequencing Center for Infectious Disease"/>
            <person name="Wu L."/>
            <person name="Ma J."/>
        </authorList>
    </citation>
    <scope>NUCLEOTIDE SEQUENCE [LARGE SCALE GENOMIC DNA]</scope>
    <source>
        <strain evidence="2">CGMCC 4.7323</strain>
    </source>
</reference>
<accession>A0ABQ2J4H6</accession>
<sequence>MFGYRSRSWNCGATRTAKQGVAPVRSYETGGCDPVGLGAAIGLMMSERAMVASAAGGSVLPKLAGMSPKILPSGR</sequence>
<evidence type="ECO:0000313" key="2">
    <source>
        <dbReference type="Proteomes" id="UP000600080"/>
    </source>
</evidence>
<dbReference type="Proteomes" id="UP000600080">
    <property type="component" value="Unassembled WGS sequence"/>
</dbReference>
<gene>
    <name evidence="1" type="ORF">GCM10012285_10760</name>
</gene>
<comment type="caution">
    <text evidence="1">The sequence shown here is derived from an EMBL/GenBank/DDBJ whole genome shotgun (WGS) entry which is preliminary data.</text>
</comment>
<dbReference type="EMBL" id="BMND01000003">
    <property type="protein sequence ID" value="GGN36736.1"/>
    <property type="molecule type" value="Genomic_DNA"/>
</dbReference>
<protein>
    <submittedName>
        <fullName evidence="1">Uncharacterized protein</fullName>
    </submittedName>
</protein>
<name>A0ABQ2J4H6_9ACTN</name>
<proteinExistence type="predicted"/>